<accession>A0AAI9T2P6</accession>
<sequence>MDSNIKVLVDELTKLYHCYQIESLRNDIMTCLDILKYYDFNDKNNQIFIGYVLRVLFIVTVKVDENIDLTTDLSNLVAKGYTTGNHRNIFRRKKSKNTNDFEKEVEFYIKRNYFDDEYDRLQRLLLKSTTKLIGPVNDSLAGFNYEKILTNAIQLLDNQELVLRLQNVVILILKPFEIEESEFLTKKTLISKQLLTINKHREQYLKQYNKLFI</sequence>
<name>A0AAI9T2P6_SPIME</name>
<evidence type="ECO:0000313" key="2">
    <source>
        <dbReference type="Proteomes" id="UP000004057"/>
    </source>
</evidence>
<organism evidence="1 2">
    <name type="scientific">Spiroplasma melliferum KC3</name>
    <dbReference type="NCBI Taxonomy" id="570509"/>
    <lineage>
        <taxon>Bacteria</taxon>
        <taxon>Bacillati</taxon>
        <taxon>Mycoplasmatota</taxon>
        <taxon>Mollicutes</taxon>
        <taxon>Entomoplasmatales</taxon>
        <taxon>Spiroplasmataceae</taxon>
        <taxon>Spiroplasma</taxon>
    </lineage>
</organism>
<dbReference type="AlphaFoldDB" id="A0AAI9T2P6"/>
<reference evidence="1 2" key="1">
    <citation type="journal article" date="2012" name="J. Proteome Res.">
        <title>Application of Spiroplasma melliferum proteogenomic profiling for the discovery of virulence factors and pathogenicity mechanisms in host-associated spiroplasmas.</title>
        <authorList>
            <person name="Alexeev D."/>
            <person name="Kostrjukova E."/>
            <person name="Aliper A."/>
            <person name="Popenko A."/>
            <person name="Bazaleev N."/>
            <person name="Tyakht A."/>
            <person name="Selezneva O."/>
            <person name="Akopian T."/>
            <person name="Prichodko E."/>
            <person name="Kondratov I."/>
            <person name="Chukin M."/>
            <person name="Demina I."/>
            <person name="Galyamina M."/>
            <person name="Kamashev D."/>
            <person name="Vanyushkina A."/>
            <person name="Ladygina V."/>
            <person name="Levitskii S."/>
            <person name="Lazarev V."/>
            <person name="Govorun V."/>
        </authorList>
    </citation>
    <scope>NUCLEOTIDE SEQUENCE [LARGE SCALE GENOMIC DNA]</scope>
    <source>
        <strain evidence="1 2">KC3</strain>
    </source>
</reference>
<evidence type="ECO:0000313" key="1">
    <source>
        <dbReference type="EMBL" id="KAI92391.1"/>
    </source>
</evidence>
<dbReference type="RefSeq" id="WP_004028300.1">
    <property type="nucleotide sequence ID" value="NZ_AGBZ02000003.1"/>
</dbReference>
<protein>
    <submittedName>
        <fullName evidence="1">Uncharacterized protein</fullName>
    </submittedName>
</protein>
<comment type="caution">
    <text evidence="1">The sequence shown here is derived from an EMBL/GenBank/DDBJ whole genome shotgun (WGS) entry which is preliminary data.</text>
</comment>
<gene>
    <name evidence="1" type="ORF">SPM_004280</name>
</gene>
<proteinExistence type="predicted"/>
<dbReference type="EMBL" id="AGBZ02000003">
    <property type="protein sequence ID" value="KAI92391.1"/>
    <property type="molecule type" value="Genomic_DNA"/>
</dbReference>
<dbReference type="Proteomes" id="UP000004057">
    <property type="component" value="Unassembled WGS sequence"/>
</dbReference>